<dbReference type="SUPFAM" id="SSF51055">
    <property type="entry name" value="Carbohydrate binding domain"/>
    <property type="match status" value="1"/>
</dbReference>
<comment type="caution">
    <text evidence="1">The sequence shown here is derived from an EMBL/GenBank/DDBJ whole genome shotgun (WGS) entry which is preliminary data.</text>
</comment>
<reference evidence="1" key="2">
    <citation type="submission" date="2021-09" db="EMBL/GenBank/DDBJ databases">
        <authorList>
            <person name="Gilroy R."/>
        </authorList>
    </citation>
    <scope>NUCLEOTIDE SEQUENCE</scope>
    <source>
        <strain evidence="1">ChiGjej2B2-19336</strain>
    </source>
</reference>
<protein>
    <recommendedName>
        <fullName evidence="3">Chitin-binding type-3 domain-containing protein</fullName>
    </recommendedName>
</protein>
<dbReference type="AlphaFoldDB" id="A0A921AWP6"/>
<dbReference type="GO" id="GO:0004553">
    <property type="term" value="F:hydrolase activity, hydrolyzing O-glycosyl compounds"/>
    <property type="evidence" value="ECO:0007669"/>
    <property type="project" value="InterPro"/>
</dbReference>
<dbReference type="InterPro" id="IPR036573">
    <property type="entry name" value="CBM_sf_5/12"/>
</dbReference>
<evidence type="ECO:0000313" key="1">
    <source>
        <dbReference type="EMBL" id="HJD97291.1"/>
    </source>
</evidence>
<dbReference type="Proteomes" id="UP000698963">
    <property type="component" value="Unassembled WGS sequence"/>
</dbReference>
<reference evidence="1" key="1">
    <citation type="journal article" date="2021" name="PeerJ">
        <title>Extensive microbial diversity within the chicken gut microbiome revealed by metagenomics and culture.</title>
        <authorList>
            <person name="Gilroy R."/>
            <person name="Ravi A."/>
            <person name="Getino M."/>
            <person name="Pursley I."/>
            <person name="Horton D.L."/>
            <person name="Alikhan N.F."/>
            <person name="Baker D."/>
            <person name="Gharbi K."/>
            <person name="Hall N."/>
            <person name="Watson M."/>
            <person name="Adriaenssens E.M."/>
            <person name="Foster-Nyarko E."/>
            <person name="Jarju S."/>
            <person name="Secka A."/>
            <person name="Antonio M."/>
            <person name="Oren A."/>
            <person name="Chaudhuri R.R."/>
            <person name="La Ragione R."/>
            <person name="Hildebrand F."/>
            <person name="Pallen M.J."/>
        </authorList>
    </citation>
    <scope>NUCLEOTIDE SEQUENCE</scope>
    <source>
        <strain evidence="1">ChiGjej2B2-19336</strain>
    </source>
</reference>
<dbReference type="Gene3D" id="2.10.10.90">
    <property type="match status" value="1"/>
</dbReference>
<organism evidence="1 2">
    <name type="scientific">Mailhella massiliensis</name>
    <dbReference type="NCBI Taxonomy" id="1903261"/>
    <lineage>
        <taxon>Bacteria</taxon>
        <taxon>Pseudomonadati</taxon>
        <taxon>Thermodesulfobacteriota</taxon>
        <taxon>Desulfovibrionia</taxon>
        <taxon>Desulfovibrionales</taxon>
        <taxon>Desulfovibrionaceae</taxon>
        <taxon>Mailhella</taxon>
    </lineage>
</organism>
<dbReference type="GO" id="GO:0005576">
    <property type="term" value="C:extracellular region"/>
    <property type="evidence" value="ECO:0007669"/>
    <property type="project" value="InterPro"/>
</dbReference>
<dbReference type="RefSeq" id="WP_304122274.1">
    <property type="nucleotide sequence ID" value="NZ_DYZA01000129.1"/>
</dbReference>
<evidence type="ECO:0000313" key="2">
    <source>
        <dbReference type="Proteomes" id="UP000698963"/>
    </source>
</evidence>
<dbReference type="EMBL" id="DYZA01000129">
    <property type="protein sequence ID" value="HJD97291.1"/>
    <property type="molecule type" value="Genomic_DNA"/>
</dbReference>
<dbReference type="GO" id="GO:0030246">
    <property type="term" value="F:carbohydrate binding"/>
    <property type="evidence" value="ECO:0007669"/>
    <property type="project" value="InterPro"/>
</dbReference>
<evidence type="ECO:0008006" key="3">
    <source>
        <dbReference type="Google" id="ProtNLM"/>
    </source>
</evidence>
<proteinExistence type="predicted"/>
<accession>A0A921AWP6</accession>
<dbReference type="GO" id="GO:0005975">
    <property type="term" value="P:carbohydrate metabolic process"/>
    <property type="evidence" value="ECO:0007669"/>
    <property type="project" value="InterPro"/>
</dbReference>
<sequence>MAKAHVFESWQAGQTYNAGYRLEHEGVVYEVVQEVTAQEHQPPNAEGMLAVYRPLSVDAGTGDEPDGTKESPYTYLHGMDVKNGSYYTFDGKLWLAKADMPACVWDPGTEGLWQWEEVTE</sequence>
<name>A0A921AWP6_9BACT</name>
<gene>
    <name evidence="1" type="ORF">K8W16_06575</name>
</gene>